<sequence>MEQGHGSSSPALPQMLPARRVFRSFRSALRQRCVAMEDALEAVGRAEKANRAARPVSIDRDVVSRPSTSASGTVHSFLRHLRDQGLDCVPEPLGDRDGTETLRFIDGAGGGEGWYHQHTDQGLASAARLLRTIHDAARSWTPPLEAVWGAPAVAGDDVVYCHGDPGPWNFIWRDNEAVALIDWDYLHPAPRLSDVAYALRWFVPLRSDDLSLAWHHFPEVPDRRHRVQVFLDSYGDLPAFDVVDTVVARMQATSDLCQALADQGQEPQRTWVSDGALEQQAAEIRWVREHRHLIV</sequence>
<reference evidence="2" key="1">
    <citation type="submission" date="2020-02" db="EMBL/GenBank/DDBJ databases">
        <authorList>
            <person name="Meier V. D."/>
        </authorList>
    </citation>
    <scope>NUCLEOTIDE SEQUENCE</scope>
    <source>
        <strain evidence="2">AVDCRST_MAG50</strain>
    </source>
</reference>
<evidence type="ECO:0000259" key="1">
    <source>
        <dbReference type="Pfam" id="PF01636"/>
    </source>
</evidence>
<protein>
    <recommendedName>
        <fullName evidence="1">Aminoglycoside phosphotransferase domain-containing protein</fullName>
    </recommendedName>
</protein>
<dbReference type="InterPro" id="IPR002575">
    <property type="entry name" value="Aminoglycoside_PTrfase"/>
</dbReference>
<dbReference type="InterPro" id="IPR011009">
    <property type="entry name" value="Kinase-like_dom_sf"/>
</dbReference>
<dbReference type="AlphaFoldDB" id="A0A6J4HCU7"/>
<dbReference type="EMBL" id="CADCTF010000029">
    <property type="protein sequence ID" value="CAA9221116.1"/>
    <property type="molecule type" value="Genomic_DNA"/>
</dbReference>
<evidence type="ECO:0000313" key="2">
    <source>
        <dbReference type="EMBL" id="CAA9221116.1"/>
    </source>
</evidence>
<feature type="domain" description="Aminoglycoside phosphotransferase" evidence="1">
    <location>
        <begin position="152"/>
        <end position="208"/>
    </location>
</feature>
<gene>
    <name evidence="2" type="ORF">AVDCRST_MAG50-585</name>
</gene>
<dbReference type="Gene3D" id="3.90.1200.10">
    <property type="match status" value="1"/>
</dbReference>
<proteinExistence type="predicted"/>
<dbReference type="Pfam" id="PF01636">
    <property type="entry name" value="APH"/>
    <property type="match status" value="1"/>
</dbReference>
<dbReference type="SUPFAM" id="SSF56112">
    <property type="entry name" value="Protein kinase-like (PK-like)"/>
    <property type="match status" value="1"/>
</dbReference>
<organism evidence="2">
    <name type="scientific">uncultured Acidimicrobiales bacterium</name>
    <dbReference type="NCBI Taxonomy" id="310071"/>
    <lineage>
        <taxon>Bacteria</taxon>
        <taxon>Bacillati</taxon>
        <taxon>Actinomycetota</taxon>
        <taxon>Acidimicrobiia</taxon>
        <taxon>Acidimicrobiales</taxon>
        <taxon>environmental samples</taxon>
    </lineage>
</organism>
<accession>A0A6J4HCU7</accession>
<name>A0A6J4HCU7_9ACTN</name>